<dbReference type="Proteomes" id="UP000828390">
    <property type="component" value="Unassembled WGS sequence"/>
</dbReference>
<sequence>MNRLALQTGWHEPLQTHLRNKCSLFRSNPIRYQVIQDFLVSSADWVSPDQTALNAKAGLWLCWSHKE</sequence>
<organism evidence="1 2">
    <name type="scientific">Dreissena polymorpha</name>
    <name type="common">Zebra mussel</name>
    <name type="synonym">Mytilus polymorpha</name>
    <dbReference type="NCBI Taxonomy" id="45954"/>
    <lineage>
        <taxon>Eukaryota</taxon>
        <taxon>Metazoa</taxon>
        <taxon>Spiralia</taxon>
        <taxon>Lophotrochozoa</taxon>
        <taxon>Mollusca</taxon>
        <taxon>Bivalvia</taxon>
        <taxon>Autobranchia</taxon>
        <taxon>Heteroconchia</taxon>
        <taxon>Euheterodonta</taxon>
        <taxon>Imparidentia</taxon>
        <taxon>Neoheterodontei</taxon>
        <taxon>Myida</taxon>
        <taxon>Dreissenoidea</taxon>
        <taxon>Dreissenidae</taxon>
        <taxon>Dreissena</taxon>
    </lineage>
</organism>
<keyword evidence="2" id="KW-1185">Reference proteome</keyword>
<evidence type="ECO:0000313" key="1">
    <source>
        <dbReference type="EMBL" id="KAH3751809.1"/>
    </source>
</evidence>
<name>A0A9D4I853_DREPO</name>
<comment type="caution">
    <text evidence="1">The sequence shown here is derived from an EMBL/GenBank/DDBJ whole genome shotgun (WGS) entry which is preliminary data.</text>
</comment>
<accession>A0A9D4I853</accession>
<gene>
    <name evidence="1" type="ORF">DPMN_186383</name>
</gene>
<proteinExistence type="predicted"/>
<protein>
    <submittedName>
        <fullName evidence="1">Uncharacterized protein</fullName>
    </submittedName>
</protein>
<evidence type="ECO:0000313" key="2">
    <source>
        <dbReference type="Proteomes" id="UP000828390"/>
    </source>
</evidence>
<dbReference type="AlphaFoldDB" id="A0A9D4I853"/>
<reference evidence="1" key="2">
    <citation type="submission" date="2020-11" db="EMBL/GenBank/DDBJ databases">
        <authorList>
            <person name="McCartney M.A."/>
            <person name="Auch B."/>
            <person name="Kono T."/>
            <person name="Mallez S."/>
            <person name="Becker A."/>
            <person name="Gohl D.M."/>
            <person name="Silverstein K.A.T."/>
            <person name="Koren S."/>
            <person name="Bechman K.B."/>
            <person name="Herman A."/>
            <person name="Abrahante J.E."/>
            <person name="Garbe J."/>
        </authorList>
    </citation>
    <scope>NUCLEOTIDE SEQUENCE</scope>
    <source>
        <strain evidence="1">Duluth1</strain>
        <tissue evidence="1">Whole animal</tissue>
    </source>
</reference>
<dbReference type="EMBL" id="JAIWYP010000010">
    <property type="protein sequence ID" value="KAH3751809.1"/>
    <property type="molecule type" value="Genomic_DNA"/>
</dbReference>
<reference evidence="1" key="1">
    <citation type="journal article" date="2019" name="bioRxiv">
        <title>The Genome of the Zebra Mussel, Dreissena polymorpha: A Resource for Invasive Species Research.</title>
        <authorList>
            <person name="McCartney M.A."/>
            <person name="Auch B."/>
            <person name="Kono T."/>
            <person name="Mallez S."/>
            <person name="Zhang Y."/>
            <person name="Obille A."/>
            <person name="Becker A."/>
            <person name="Abrahante J.E."/>
            <person name="Garbe J."/>
            <person name="Badalamenti J.P."/>
            <person name="Herman A."/>
            <person name="Mangelson H."/>
            <person name="Liachko I."/>
            <person name="Sullivan S."/>
            <person name="Sone E.D."/>
            <person name="Koren S."/>
            <person name="Silverstein K.A.T."/>
            <person name="Beckman K.B."/>
            <person name="Gohl D.M."/>
        </authorList>
    </citation>
    <scope>NUCLEOTIDE SEQUENCE</scope>
    <source>
        <strain evidence="1">Duluth1</strain>
        <tissue evidence="1">Whole animal</tissue>
    </source>
</reference>